<keyword evidence="2" id="KW-1185">Reference proteome</keyword>
<gene>
    <name evidence="1" type="ORF">MTBBW1_1680054</name>
</gene>
<dbReference type="Proteomes" id="UP000191931">
    <property type="component" value="Unassembled WGS sequence"/>
</dbReference>
<accession>A0A1W1H9L0</accession>
<dbReference type="STRING" id="1246637.MTBBW1_1680054"/>
<reference evidence="1 2" key="1">
    <citation type="submission" date="2017-03" db="EMBL/GenBank/DDBJ databases">
        <authorList>
            <person name="Afonso C.L."/>
            <person name="Miller P.J."/>
            <person name="Scott M.A."/>
            <person name="Spackman E."/>
            <person name="Goraichik I."/>
            <person name="Dimitrov K.M."/>
            <person name="Suarez D.L."/>
            <person name="Swayne D.E."/>
        </authorList>
    </citation>
    <scope>NUCLEOTIDE SEQUENCE [LARGE SCALE GENOMIC DNA]</scope>
    <source>
        <strain evidence="1">PRJEB14757</strain>
    </source>
</reference>
<dbReference type="AlphaFoldDB" id="A0A1W1H9L0"/>
<organism evidence="1 2">
    <name type="scientific">Desulfamplus magnetovallimortis</name>
    <dbReference type="NCBI Taxonomy" id="1246637"/>
    <lineage>
        <taxon>Bacteria</taxon>
        <taxon>Pseudomonadati</taxon>
        <taxon>Thermodesulfobacteriota</taxon>
        <taxon>Desulfobacteria</taxon>
        <taxon>Desulfobacterales</taxon>
        <taxon>Desulfobacteraceae</taxon>
        <taxon>Desulfamplus</taxon>
    </lineage>
</organism>
<proteinExistence type="predicted"/>
<dbReference type="EMBL" id="FWEV01000077">
    <property type="protein sequence ID" value="SLM29142.1"/>
    <property type="molecule type" value="Genomic_DNA"/>
</dbReference>
<sequence length="81" mass="9069">MPNLTPLPLSISGEGENNANRVQSIQKLKNSKSIDSKYIDSSSKNPEAVKFHKQVMVRDKTGMLFYHFAGSFNILVTIKKT</sequence>
<protein>
    <submittedName>
        <fullName evidence="1">Uncharacterized protein</fullName>
    </submittedName>
</protein>
<name>A0A1W1H9L0_9BACT</name>
<evidence type="ECO:0000313" key="2">
    <source>
        <dbReference type="Proteomes" id="UP000191931"/>
    </source>
</evidence>
<evidence type="ECO:0000313" key="1">
    <source>
        <dbReference type="EMBL" id="SLM29142.1"/>
    </source>
</evidence>